<dbReference type="InterPro" id="IPR001478">
    <property type="entry name" value="PDZ"/>
</dbReference>
<gene>
    <name evidence="9" type="ORF">GCM10007972_00220</name>
</gene>
<dbReference type="InterPro" id="IPR051201">
    <property type="entry name" value="Chloro_Bact_Ser_Proteases"/>
</dbReference>
<keyword evidence="7" id="KW-0812">Transmembrane</keyword>
<keyword evidence="1 9" id="KW-0645">Protease</keyword>
<evidence type="ECO:0000256" key="5">
    <source>
        <dbReference type="ARBA" id="ARBA00022825"/>
    </source>
</evidence>
<keyword evidence="7" id="KW-0472">Membrane</keyword>
<dbReference type="Proteomes" id="UP000602381">
    <property type="component" value="Unassembled WGS sequence"/>
</dbReference>
<dbReference type="Gene3D" id="2.30.42.10">
    <property type="match status" value="1"/>
</dbReference>
<dbReference type="InterPro" id="IPR036034">
    <property type="entry name" value="PDZ_sf"/>
</dbReference>
<name>A0ABQ2L5D1_9PROT</name>
<accession>A0ABQ2L5D1</accession>
<organism evidence="9 10">
    <name type="scientific">Iodidimonas muriae</name>
    <dbReference type="NCBI Taxonomy" id="261467"/>
    <lineage>
        <taxon>Bacteria</taxon>
        <taxon>Pseudomonadati</taxon>
        <taxon>Pseudomonadota</taxon>
        <taxon>Alphaproteobacteria</taxon>
        <taxon>Iodidimonadales</taxon>
        <taxon>Iodidimonadaceae</taxon>
        <taxon>Iodidimonas</taxon>
    </lineage>
</organism>
<evidence type="ECO:0000256" key="2">
    <source>
        <dbReference type="ARBA" id="ARBA00022729"/>
    </source>
</evidence>
<evidence type="ECO:0000259" key="8">
    <source>
        <dbReference type="PROSITE" id="PS50106"/>
    </source>
</evidence>
<dbReference type="SMART" id="SM00228">
    <property type="entry name" value="PDZ"/>
    <property type="match status" value="2"/>
</dbReference>
<keyword evidence="3" id="KW-0677">Repeat</keyword>
<dbReference type="InterPro" id="IPR011782">
    <property type="entry name" value="Pept_S1C_Do"/>
</dbReference>
<evidence type="ECO:0000313" key="10">
    <source>
        <dbReference type="Proteomes" id="UP000602381"/>
    </source>
</evidence>
<keyword evidence="10" id="KW-1185">Reference proteome</keyword>
<reference evidence="10" key="1">
    <citation type="journal article" date="2019" name="Int. J. Syst. Evol. Microbiol.">
        <title>The Global Catalogue of Microorganisms (GCM) 10K type strain sequencing project: providing services to taxonomists for standard genome sequencing and annotation.</title>
        <authorList>
            <consortium name="The Broad Institute Genomics Platform"/>
            <consortium name="The Broad Institute Genome Sequencing Center for Infectious Disease"/>
            <person name="Wu L."/>
            <person name="Ma J."/>
        </authorList>
    </citation>
    <scope>NUCLEOTIDE SEQUENCE [LARGE SCALE GENOMIC DNA]</scope>
    <source>
        <strain evidence="10">JCM 17843</strain>
    </source>
</reference>
<dbReference type="CDD" id="cd10839">
    <property type="entry name" value="cpPDZ1_DegP-like"/>
    <property type="match status" value="1"/>
</dbReference>
<dbReference type="Gene3D" id="2.30.42.60">
    <property type="match status" value="1"/>
</dbReference>
<feature type="transmembrane region" description="Helical" evidence="7">
    <location>
        <begin position="21"/>
        <end position="41"/>
    </location>
</feature>
<dbReference type="EMBL" id="BMOV01000001">
    <property type="protein sequence ID" value="GGO04119.1"/>
    <property type="molecule type" value="Genomic_DNA"/>
</dbReference>
<sequence length="493" mass="52627">MRPITATAKAQRPSLTVKTQTFLAFSLVLMSALVISMLLALSAHARQMPESFADLVEKLSPAVVNISSVQTVEARSSRSPFPPGSPFEDFFEEFLNRGQPNGSDEPQTRKLQSLGSGFIIDAKGLVVTNNHVIESADEVTVRTVDGEEYEAEVIGRDAEGDLALLRIQSDEDFPFVQWGSSGKARVGDWVLSIGNPFGLGGSVTAGIISAHHRQISGGPFDDFIQTDASINRGNSGGPLFDLDGNVIGINTAIFSPTGGNVGIAFAIPSDQARKVIAQIEEFGYARRGYLGVQIQPVDRMTADALGLDDAKGALVNSVTPDSPAEKAGVEDGDIIIEFNGEKVEDSAALVKVVSSLGVEEKATLTILRGGDRKKLSVVTGERPRPEDSEDTAQPSVTEELGMELSDLNGVLRQQFNVPDDVNGALVLQVAPDLRQRVARGDVIVEVNRKPVETSGDVSAAIADIRAEGRSAALLRLYRNGDFYFIPIPLGGDE</sequence>
<dbReference type="Pfam" id="PF13180">
    <property type="entry name" value="PDZ_2"/>
    <property type="match status" value="1"/>
</dbReference>
<dbReference type="Gene3D" id="2.40.10.120">
    <property type="match status" value="1"/>
</dbReference>
<evidence type="ECO:0000256" key="6">
    <source>
        <dbReference type="SAM" id="MobiDB-lite"/>
    </source>
</evidence>
<dbReference type="PRINTS" id="PR00834">
    <property type="entry name" value="PROTEASES2C"/>
</dbReference>
<dbReference type="SUPFAM" id="SSF50494">
    <property type="entry name" value="Trypsin-like serine proteases"/>
    <property type="match status" value="1"/>
</dbReference>
<feature type="region of interest" description="Disordered" evidence="6">
    <location>
        <begin position="376"/>
        <end position="395"/>
    </location>
</feature>
<keyword evidence="2" id="KW-0732">Signal</keyword>
<keyword evidence="7" id="KW-1133">Transmembrane helix</keyword>
<dbReference type="GO" id="GO:0006508">
    <property type="term" value="P:proteolysis"/>
    <property type="evidence" value="ECO:0007669"/>
    <property type="project" value="UniProtKB-KW"/>
</dbReference>
<comment type="caution">
    <text evidence="9">The sequence shown here is derived from an EMBL/GenBank/DDBJ whole genome shotgun (WGS) entry which is preliminary data.</text>
</comment>
<protein>
    <submittedName>
        <fullName evidence="9">Serine protease</fullName>
    </submittedName>
</protein>
<dbReference type="PROSITE" id="PS50106">
    <property type="entry name" value="PDZ"/>
    <property type="match status" value="1"/>
</dbReference>
<evidence type="ECO:0000256" key="1">
    <source>
        <dbReference type="ARBA" id="ARBA00022670"/>
    </source>
</evidence>
<dbReference type="Pfam" id="PF13365">
    <property type="entry name" value="Trypsin_2"/>
    <property type="match status" value="1"/>
</dbReference>
<keyword evidence="5" id="KW-0720">Serine protease</keyword>
<dbReference type="PANTHER" id="PTHR43343:SF3">
    <property type="entry name" value="PROTEASE DO-LIKE 8, CHLOROPLASTIC"/>
    <property type="match status" value="1"/>
</dbReference>
<evidence type="ECO:0000313" key="9">
    <source>
        <dbReference type="EMBL" id="GGO04119.1"/>
    </source>
</evidence>
<dbReference type="InterPro" id="IPR001940">
    <property type="entry name" value="Peptidase_S1C"/>
</dbReference>
<dbReference type="SUPFAM" id="SSF50156">
    <property type="entry name" value="PDZ domain-like"/>
    <property type="match status" value="2"/>
</dbReference>
<feature type="domain" description="PDZ" evidence="8">
    <location>
        <begin position="291"/>
        <end position="345"/>
    </location>
</feature>
<dbReference type="PANTHER" id="PTHR43343">
    <property type="entry name" value="PEPTIDASE S12"/>
    <property type="match status" value="1"/>
</dbReference>
<dbReference type="GO" id="GO:0008233">
    <property type="term" value="F:peptidase activity"/>
    <property type="evidence" value="ECO:0007669"/>
    <property type="project" value="UniProtKB-KW"/>
</dbReference>
<keyword evidence="4" id="KW-0378">Hydrolase</keyword>
<evidence type="ECO:0000256" key="7">
    <source>
        <dbReference type="SAM" id="Phobius"/>
    </source>
</evidence>
<evidence type="ECO:0000256" key="3">
    <source>
        <dbReference type="ARBA" id="ARBA00022737"/>
    </source>
</evidence>
<evidence type="ECO:0000256" key="4">
    <source>
        <dbReference type="ARBA" id="ARBA00022801"/>
    </source>
</evidence>
<dbReference type="InterPro" id="IPR009003">
    <property type="entry name" value="Peptidase_S1_PA"/>
</dbReference>
<dbReference type="NCBIfam" id="TIGR02037">
    <property type="entry name" value="degP_htrA_DO"/>
    <property type="match status" value="1"/>
</dbReference>
<proteinExistence type="predicted"/>